<dbReference type="AlphaFoldDB" id="A0A3N0Y2G8"/>
<feature type="compositionally biased region" description="Polar residues" evidence="1">
    <location>
        <begin position="83"/>
        <end position="104"/>
    </location>
</feature>
<reference evidence="2 3" key="1">
    <citation type="submission" date="2018-10" db="EMBL/GenBank/DDBJ databases">
        <title>Genome assembly for a Yunnan-Guizhou Plateau 3E fish, Anabarilius grahami (Regan), and its evolutionary and genetic applications.</title>
        <authorList>
            <person name="Jiang W."/>
        </authorList>
    </citation>
    <scope>NUCLEOTIDE SEQUENCE [LARGE SCALE GENOMIC DNA]</scope>
    <source>
        <strain evidence="2">AG-KIZ</strain>
        <tissue evidence="2">Muscle</tissue>
    </source>
</reference>
<protein>
    <submittedName>
        <fullName evidence="2">Uncharacterized protein</fullName>
    </submittedName>
</protein>
<organism evidence="2 3">
    <name type="scientific">Anabarilius grahami</name>
    <name type="common">Kanglang fish</name>
    <name type="synonym">Barilius grahami</name>
    <dbReference type="NCBI Taxonomy" id="495550"/>
    <lineage>
        <taxon>Eukaryota</taxon>
        <taxon>Metazoa</taxon>
        <taxon>Chordata</taxon>
        <taxon>Craniata</taxon>
        <taxon>Vertebrata</taxon>
        <taxon>Euteleostomi</taxon>
        <taxon>Actinopterygii</taxon>
        <taxon>Neopterygii</taxon>
        <taxon>Teleostei</taxon>
        <taxon>Ostariophysi</taxon>
        <taxon>Cypriniformes</taxon>
        <taxon>Xenocyprididae</taxon>
        <taxon>Xenocypridinae</taxon>
        <taxon>Xenocypridinae incertae sedis</taxon>
        <taxon>Anabarilius</taxon>
    </lineage>
</organism>
<dbReference type="EMBL" id="RJVU01054669">
    <property type="protein sequence ID" value="ROL01530.1"/>
    <property type="molecule type" value="Genomic_DNA"/>
</dbReference>
<sequence length="195" mass="21895">MDTSGILGRILSKESPDEILDHYTEDSYPTQLVRRSSRIAARNPFSINEWPKERILATLYSLNVHMPPNLNHDQLLTFLQEVNQDPQPPSTNVVKPSNPSQAPAQQGDDRVLTALLSIQGTLSDMDNRIQALESQRLASTPQRYLPLPPGCPFSPQQLLFLPNCALKSFQEFRCLCLEYASSRLGCPDFSQTVLD</sequence>
<keyword evidence="3" id="KW-1185">Reference proteome</keyword>
<feature type="region of interest" description="Disordered" evidence="1">
    <location>
        <begin position="83"/>
        <end position="107"/>
    </location>
</feature>
<comment type="caution">
    <text evidence="2">The sequence shown here is derived from an EMBL/GenBank/DDBJ whole genome shotgun (WGS) entry which is preliminary data.</text>
</comment>
<accession>A0A3N0Y2G8</accession>
<gene>
    <name evidence="2" type="ORF">DPX16_2099</name>
</gene>
<proteinExistence type="predicted"/>
<name>A0A3N0Y2G8_ANAGA</name>
<evidence type="ECO:0000313" key="3">
    <source>
        <dbReference type="Proteomes" id="UP000281406"/>
    </source>
</evidence>
<dbReference type="Proteomes" id="UP000281406">
    <property type="component" value="Unassembled WGS sequence"/>
</dbReference>
<evidence type="ECO:0000313" key="2">
    <source>
        <dbReference type="EMBL" id="ROL01530.1"/>
    </source>
</evidence>
<evidence type="ECO:0000256" key="1">
    <source>
        <dbReference type="SAM" id="MobiDB-lite"/>
    </source>
</evidence>